<keyword evidence="7 19" id="KW-1003">Cell membrane</keyword>
<dbReference type="PANTHER" id="PTHR34148:SF1">
    <property type="entry name" value="ADENOSYLCOBINAMIDE-GDP RIBAZOLETRANSFERASE"/>
    <property type="match status" value="1"/>
</dbReference>
<evidence type="ECO:0000256" key="6">
    <source>
        <dbReference type="ARBA" id="ARBA00015850"/>
    </source>
</evidence>
<feature type="transmembrane region" description="Helical" evidence="19">
    <location>
        <begin position="65"/>
        <end position="88"/>
    </location>
</feature>
<comment type="catalytic activity">
    <reaction evidence="18 19">
        <text>alpha-ribazole 5'-phosphate + adenosylcob(III)inamide-GDP = adenosylcob(III)alamin 5'-phosphate + GMP + H(+)</text>
        <dbReference type="Rhea" id="RHEA:23560"/>
        <dbReference type="ChEBI" id="CHEBI:15378"/>
        <dbReference type="ChEBI" id="CHEBI:57918"/>
        <dbReference type="ChEBI" id="CHEBI:58115"/>
        <dbReference type="ChEBI" id="CHEBI:60487"/>
        <dbReference type="ChEBI" id="CHEBI:60493"/>
        <dbReference type="EC" id="2.7.8.26"/>
    </reaction>
</comment>
<evidence type="ECO:0000256" key="18">
    <source>
        <dbReference type="ARBA" id="ARBA00049504"/>
    </source>
</evidence>
<keyword evidence="9 19" id="KW-0808">Transferase</keyword>
<evidence type="ECO:0000256" key="19">
    <source>
        <dbReference type="HAMAP-Rule" id="MF_00719"/>
    </source>
</evidence>
<keyword evidence="12 19" id="KW-1133">Transmembrane helix</keyword>
<evidence type="ECO:0000256" key="11">
    <source>
        <dbReference type="ARBA" id="ARBA00022842"/>
    </source>
</evidence>
<evidence type="ECO:0000256" key="17">
    <source>
        <dbReference type="ARBA" id="ARBA00048623"/>
    </source>
</evidence>
<comment type="pathway">
    <text evidence="3 19">Cofactor biosynthesis; adenosylcobalamin biosynthesis; adenosylcobalamin from cob(II)yrinate a,c-diamide: step 7/7.</text>
</comment>
<accession>A0ABS4NVV7</accession>
<evidence type="ECO:0000256" key="12">
    <source>
        <dbReference type="ARBA" id="ARBA00022989"/>
    </source>
</evidence>
<dbReference type="PANTHER" id="PTHR34148">
    <property type="entry name" value="ADENOSYLCOBINAMIDE-GDP RIBAZOLETRANSFERASE"/>
    <property type="match status" value="1"/>
</dbReference>
<evidence type="ECO:0000256" key="9">
    <source>
        <dbReference type="ARBA" id="ARBA00022679"/>
    </source>
</evidence>
<dbReference type="Pfam" id="PF02654">
    <property type="entry name" value="CobS"/>
    <property type="match status" value="1"/>
</dbReference>
<evidence type="ECO:0000256" key="14">
    <source>
        <dbReference type="ARBA" id="ARBA00025228"/>
    </source>
</evidence>
<comment type="similarity">
    <text evidence="4 19">Belongs to the CobS family.</text>
</comment>
<keyword evidence="8 19" id="KW-0169">Cobalamin biosynthesis</keyword>
<feature type="transmembrane region" description="Helical" evidence="19">
    <location>
        <begin position="244"/>
        <end position="265"/>
    </location>
</feature>
<keyword evidence="21" id="KW-1185">Reference proteome</keyword>
<organism evidence="20 21">
    <name type="scientific">Paenibacillus silagei</name>
    <dbReference type="NCBI Taxonomy" id="1670801"/>
    <lineage>
        <taxon>Bacteria</taxon>
        <taxon>Bacillati</taxon>
        <taxon>Bacillota</taxon>
        <taxon>Bacilli</taxon>
        <taxon>Bacillales</taxon>
        <taxon>Paenibacillaceae</taxon>
        <taxon>Paenibacillus</taxon>
    </lineage>
</organism>
<evidence type="ECO:0000256" key="5">
    <source>
        <dbReference type="ARBA" id="ARBA00013200"/>
    </source>
</evidence>
<evidence type="ECO:0000256" key="3">
    <source>
        <dbReference type="ARBA" id="ARBA00004663"/>
    </source>
</evidence>
<evidence type="ECO:0000256" key="7">
    <source>
        <dbReference type="ARBA" id="ARBA00022475"/>
    </source>
</evidence>
<feature type="transmembrane region" description="Helical" evidence="19">
    <location>
        <begin position="34"/>
        <end position="59"/>
    </location>
</feature>
<evidence type="ECO:0000313" key="20">
    <source>
        <dbReference type="EMBL" id="MBP2114195.1"/>
    </source>
</evidence>
<evidence type="ECO:0000256" key="10">
    <source>
        <dbReference type="ARBA" id="ARBA00022692"/>
    </source>
</evidence>
<dbReference type="InterPro" id="IPR003805">
    <property type="entry name" value="CobS"/>
</dbReference>
<evidence type="ECO:0000256" key="4">
    <source>
        <dbReference type="ARBA" id="ARBA00010561"/>
    </source>
</evidence>
<comment type="subcellular location">
    <subcellularLocation>
        <location evidence="2 19">Cell membrane</location>
        <topology evidence="2 19">Multi-pass membrane protein</topology>
    </subcellularLocation>
</comment>
<feature type="transmembrane region" description="Helical" evidence="19">
    <location>
        <begin position="137"/>
        <end position="155"/>
    </location>
</feature>
<dbReference type="GO" id="GO:0051073">
    <property type="term" value="F:adenosylcobinamide-GDP ribazoletransferase activity"/>
    <property type="evidence" value="ECO:0007669"/>
    <property type="project" value="UniProtKB-EC"/>
</dbReference>
<evidence type="ECO:0000256" key="16">
    <source>
        <dbReference type="ARBA" id="ARBA00032853"/>
    </source>
</evidence>
<dbReference type="EC" id="2.7.8.26" evidence="5 19"/>
<evidence type="ECO:0000256" key="15">
    <source>
        <dbReference type="ARBA" id="ARBA00032605"/>
    </source>
</evidence>
<dbReference type="NCBIfam" id="TIGR00317">
    <property type="entry name" value="cobS"/>
    <property type="match status" value="1"/>
</dbReference>
<dbReference type="RefSeq" id="WP_209876594.1">
    <property type="nucleotide sequence ID" value="NZ_JAGGLV010000015.1"/>
</dbReference>
<evidence type="ECO:0000256" key="8">
    <source>
        <dbReference type="ARBA" id="ARBA00022573"/>
    </source>
</evidence>
<feature type="transmembrane region" description="Helical" evidence="19">
    <location>
        <begin position="209"/>
        <end position="232"/>
    </location>
</feature>
<dbReference type="Proteomes" id="UP000773462">
    <property type="component" value="Unassembled WGS sequence"/>
</dbReference>
<evidence type="ECO:0000313" key="21">
    <source>
        <dbReference type="Proteomes" id="UP000773462"/>
    </source>
</evidence>
<evidence type="ECO:0000256" key="13">
    <source>
        <dbReference type="ARBA" id="ARBA00023136"/>
    </source>
</evidence>
<dbReference type="HAMAP" id="MF_00719">
    <property type="entry name" value="CobS"/>
    <property type="match status" value="1"/>
</dbReference>
<keyword evidence="10 19" id="KW-0812">Transmembrane</keyword>
<comment type="function">
    <text evidence="14 19">Joins adenosylcobinamide-GDP and alpha-ribazole to generate adenosylcobalamin (Ado-cobalamin). Also synthesizes adenosylcobalamin 5'-phosphate from adenosylcobinamide-GDP and alpha-ribazole 5'-phosphate.</text>
</comment>
<evidence type="ECO:0000256" key="2">
    <source>
        <dbReference type="ARBA" id="ARBA00004651"/>
    </source>
</evidence>
<sequence>MSARGNAAAAFQFLTRFPVKSSGEFSPELLRASVVYYPLVGAAIGLSTALGAAAAGWLLPAWPAAVVTLILWVGLTGGLHLDGWMDTADALLSYRSRERMLEIMKDSRVGAMGVLACVMLLLLKASLLAAWLEGGSFSLLPLLLLPPVWGRWYMVRAMARYPLARGNEGLAATFGGLPARQERRAGLSAALLTLAAAAAPLALGAGGGAWPLLAAAAILAPLAAAACGRLAARRINSRLGGLTGDVYGALGELLETVVLLVLVLAQHNLP</sequence>
<keyword evidence="13 19" id="KW-0472">Membrane</keyword>
<comment type="caution">
    <text evidence="20">The sequence shown here is derived from an EMBL/GenBank/DDBJ whole genome shotgun (WGS) entry which is preliminary data.</text>
</comment>
<reference evidence="20 21" key="1">
    <citation type="submission" date="2021-03" db="EMBL/GenBank/DDBJ databases">
        <title>Genomic Encyclopedia of Type Strains, Phase IV (KMG-IV): sequencing the most valuable type-strain genomes for metagenomic binning, comparative biology and taxonomic classification.</title>
        <authorList>
            <person name="Goeker M."/>
        </authorList>
    </citation>
    <scope>NUCLEOTIDE SEQUENCE [LARGE SCALE GENOMIC DNA]</scope>
    <source>
        <strain evidence="20 21">DSM 101953</strain>
    </source>
</reference>
<comment type="cofactor">
    <cofactor evidence="1 19">
        <name>Mg(2+)</name>
        <dbReference type="ChEBI" id="CHEBI:18420"/>
    </cofactor>
</comment>
<name>A0ABS4NVV7_9BACL</name>
<proteinExistence type="inferred from homology"/>
<gene>
    <name evidence="19" type="primary">cobS</name>
    <name evidence="20" type="ORF">J2Z70_004356</name>
</gene>
<dbReference type="EMBL" id="JAGGLV010000015">
    <property type="protein sequence ID" value="MBP2114195.1"/>
    <property type="molecule type" value="Genomic_DNA"/>
</dbReference>
<comment type="catalytic activity">
    <reaction evidence="17 19">
        <text>alpha-ribazole + adenosylcob(III)inamide-GDP = adenosylcob(III)alamin + GMP + H(+)</text>
        <dbReference type="Rhea" id="RHEA:16049"/>
        <dbReference type="ChEBI" id="CHEBI:10329"/>
        <dbReference type="ChEBI" id="CHEBI:15378"/>
        <dbReference type="ChEBI" id="CHEBI:18408"/>
        <dbReference type="ChEBI" id="CHEBI:58115"/>
        <dbReference type="ChEBI" id="CHEBI:60487"/>
        <dbReference type="EC" id="2.7.8.26"/>
    </reaction>
</comment>
<protein>
    <recommendedName>
        <fullName evidence="6 19">Adenosylcobinamide-GDP ribazoletransferase</fullName>
        <ecNumber evidence="5 19">2.7.8.26</ecNumber>
    </recommendedName>
    <alternativeName>
        <fullName evidence="16 19">Cobalamin synthase</fullName>
    </alternativeName>
    <alternativeName>
        <fullName evidence="15 19">Cobalamin-5'-phosphate synthase</fullName>
    </alternativeName>
</protein>
<keyword evidence="11 19" id="KW-0460">Magnesium</keyword>
<evidence type="ECO:0000256" key="1">
    <source>
        <dbReference type="ARBA" id="ARBA00001946"/>
    </source>
</evidence>
<feature type="transmembrane region" description="Helical" evidence="19">
    <location>
        <begin position="109"/>
        <end position="131"/>
    </location>
</feature>
<feature type="transmembrane region" description="Helical" evidence="19">
    <location>
        <begin position="185"/>
        <end position="203"/>
    </location>
</feature>